<keyword evidence="2" id="KW-1185">Reference proteome</keyword>
<reference evidence="1 2" key="1">
    <citation type="submission" date="2024-09" db="EMBL/GenBank/DDBJ databases">
        <title>Paenibacillus zeirhizospherea sp. nov., isolated from surface of the maize (Zea mays) roots in a horticulture field, Hungary.</title>
        <authorList>
            <person name="Marton D."/>
            <person name="Farkas M."/>
            <person name="Bedics A."/>
            <person name="Toth E."/>
            <person name="Tancsics A."/>
            <person name="Boka K."/>
            <person name="Maroti G."/>
            <person name="Kriszt B."/>
            <person name="Cserhati M."/>
        </authorList>
    </citation>
    <scope>NUCLEOTIDE SEQUENCE [LARGE SCALE GENOMIC DNA]</scope>
    <source>
        <strain evidence="1 2">KCTC 33519</strain>
    </source>
</reference>
<evidence type="ECO:0000313" key="1">
    <source>
        <dbReference type="EMBL" id="MFB5267072.1"/>
    </source>
</evidence>
<evidence type="ECO:0000313" key="2">
    <source>
        <dbReference type="Proteomes" id="UP001580346"/>
    </source>
</evidence>
<dbReference type="RefSeq" id="WP_375355032.1">
    <property type="nucleotide sequence ID" value="NZ_JBHHMI010000006.1"/>
</dbReference>
<dbReference type="Proteomes" id="UP001580346">
    <property type="component" value="Unassembled WGS sequence"/>
</dbReference>
<accession>A0ABV5ASR4</accession>
<sequence>MIFFQVNDDNIVVSIGESPKIPKGSNIFETEEYDVNLLGKKYDSETGSIEDSIDKESAR</sequence>
<comment type="caution">
    <text evidence="1">The sequence shown here is derived from an EMBL/GenBank/DDBJ whole genome shotgun (WGS) entry which is preliminary data.</text>
</comment>
<gene>
    <name evidence="1" type="ORF">ACE41H_09765</name>
</gene>
<name>A0ABV5ASR4_9BACL</name>
<protein>
    <submittedName>
        <fullName evidence="1">Uncharacterized protein</fullName>
    </submittedName>
</protein>
<dbReference type="EMBL" id="JBHHMI010000006">
    <property type="protein sequence ID" value="MFB5267072.1"/>
    <property type="molecule type" value="Genomic_DNA"/>
</dbReference>
<organism evidence="1 2">
    <name type="scientific">Paenibacillus enshidis</name>
    <dbReference type="NCBI Taxonomy" id="1458439"/>
    <lineage>
        <taxon>Bacteria</taxon>
        <taxon>Bacillati</taxon>
        <taxon>Bacillota</taxon>
        <taxon>Bacilli</taxon>
        <taxon>Bacillales</taxon>
        <taxon>Paenibacillaceae</taxon>
        <taxon>Paenibacillus</taxon>
    </lineage>
</organism>
<proteinExistence type="predicted"/>